<comment type="caution">
    <text evidence="1">The sequence shown here is derived from an EMBL/GenBank/DDBJ whole genome shotgun (WGS) entry which is preliminary data.</text>
</comment>
<evidence type="ECO:0000313" key="1">
    <source>
        <dbReference type="EMBL" id="KAK9876981.1"/>
    </source>
</evidence>
<sequence>MYNKNCISVLCLILLSLGAVLIALKGNLYSTVYVLYLPSNPGLRCSNRGPRRTFHFCKEESVHDLDFNLTIPNPVAMSIAHKARDWSFFGQKAISWA</sequence>
<dbReference type="Proteomes" id="UP001431783">
    <property type="component" value="Unassembled WGS sequence"/>
</dbReference>
<gene>
    <name evidence="1" type="ORF">WA026_016011</name>
</gene>
<protein>
    <submittedName>
        <fullName evidence="1">Uncharacterized protein</fullName>
    </submittedName>
</protein>
<name>A0AAW1U8H2_9CUCU</name>
<dbReference type="EMBL" id="JARQZJ010000039">
    <property type="protein sequence ID" value="KAK9876981.1"/>
    <property type="molecule type" value="Genomic_DNA"/>
</dbReference>
<accession>A0AAW1U8H2</accession>
<organism evidence="1 2">
    <name type="scientific">Henosepilachna vigintioctopunctata</name>
    <dbReference type="NCBI Taxonomy" id="420089"/>
    <lineage>
        <taxon>Eukaryota</taxon>
        <taxon>Metazoa</taxon>
        <taxon>Ecdysozoa</taxon>
        <taxon>Arthropoda</taxon>
        <taxon>Hexapoda</taxon>
        <taxon>Insecta</taxon>
        <taxon>Pterygota</taxon>
        <taxon>Neoptera</taxon>
        <taxon>Endopterygota</taxon>
        <taxon>Coleoptera</taxon>
        <taxon>Polyphaga</taxon>
        <taxon>Cucujiformia</taxon>
        <taxon>Coccinelloidea</taxon>
        <taxon>Coccinellidae</taxon>
        <taxon>Epilachninae</taxon>
        <taxon>Epilachnini</taxon>
        <taxon>Henosepilachna</taxon>
    </lineage>
</organism>
<reference evidence="1 2" key="1">
    <citation type="submission" date="2023-03" db="EMBL/GenBank/DDBJ databases">
        <title>Genome insight into feeding habits of ladybird beetles.</title>
        <authorList>
            <person name="Li H.-S."/>
            <person name="Huang Y.-H."/>
            <person name="Pang H."/>
        </authorList>
    </citation>
    <scope>NUCLEOTIDE SEQUENCE [LARGE SCALE GENOMIC DNA]</scope>
    <source>
        <strain evidence="1">SYSU_2023b</strain>
        <tissue evidence="1">Whole body</tissue>
    </source>
</reference>
<dbReference type="AlphaFoldDB" id="A0AAW1U8H2"/>
<keyword evidence="2" id="KW-1185">Reference proteome</keyword>
<evidence type="ECO:0000313" key="2">
    <source>
        <dbReference type="Proteomes" id="UP001431783"/>
    </source>
</evidence>
<proteinExistence type="predicted"/>